<evidence type="ECO:0000256" key="1">
    <source>
        <dbReference type="ARBA" id="ARBA00010638"/>
    </source>
</evidence>
<dbReference type="AlphaFoldDB" id="A0AAV4LER5"/>
<dbReference type="EC" id="6.3.3.2" evidence="5"/>
<dbReference type="GO" id="GO:0009396">
    <property type="term" value="P:folic acid-containing compound biosynthetic process"/>
    <property type="evidence" value="ECO:0007669"/>
    <property type="project" value="TreeGrafter"/>
</dbReference>
<dbReference type="PANTHER" id="PTHR23407">
    <property type="entry name" value="ATPASE INHIBITOR/5-FORMYLTETRAHYDROFOLATE CYCLO-LIGASE"/>
    <property type="match status" value="1"/>
</dbReference>
<evidence type="ECO:0000256" key="4">
    <source>
        <dbReference type="PIRSR" id="PIRSR006806-1"/>
    </source>
</evidence>
<evidence type="ECO:0000256" key="5">
    <source>
        <dbReference type="RuleBase" id="RU361279"/>
    </source>
</evidence>
<feature type="binding site" evidence="4">
    <location>
        <position position="54"/>
    </location>
    <ligand>
        <name>substrate</name>
    </ligand>
</feature>
<dbReference type="InterPro" id="IPR024185">
    <property type="entry name" value="FTHF_cligase-like_sf"/>
</dbReference>
<dbReference type="SUPFAM" id="SSF100950">
    <property type="entry name" value="NagB/RpiA/CoA transferase-like"/>
    <property type="match status" value="1"/>
</dbReference>
<dbReference type="GO" id="GO:0030272">
    <property type="term" value="F:5-formyltetrahydrofolate cyclo-ligase activity"/>
    <property type="evidence" value="ECO:0007669"/>
    <property type="project" value="UniProtKB-EC"/>
</dbReference>
<feature type="binding site" evidence="4">
    <location>
        <begin position="133"/>
        <end position="141"/>
    </location>
    <ligand>
        <name>ATP</name>
        <dbReference type="ChEBI" id="CHEBI:30616"/>
    </ligand>
</feature>
<sequence>MDKTSIRKEILAKRQGVPKEIREEWDRKILDCIEQMDLVRKSSTIMLYFSFRAEVGTDEIFLWGIREGKRIAAPVTFVTERKLIPVEIRSLQDVVTGAYGIREPEWREHRVIPAEEIDLIFIPGVAFDRRGGRLGYGGGYYDRFLPQLRKDAVKIGLAYDLQIIDHVPAEPHDIILDGIVTESGWISSSREV</sequence>
<dbReference type="GO" id="GO:0046872">
    <property type="term" value="F:metal ion binding"/>
    <property type="evidence" value="ECO:0007669"/>
    <property type="project" value="UniProtKB-KW"/>
</dbReference>
<proteinExistence type="inferred from homology"/>
<keyword evidence="7" id="KW-1185">Reference proteome</keyword>
<comment type="caution">
    <text evidence="6">The sequence shown here is derived from an EMBL/GenBank/DDBJ whole genome shotgun (WGS) entry which is preliminary data.</text>
</comment>
<evidence type="ECO:0000313" key="6">
    <source>
        <dbReference type="EMBL" id="GIM46319.1"/>
    </source>
</evidence>
<dbReference type="Gene3D" id="3.40.50.10420">
    <property type="entry name" value="NagB/RpiA/CoA transferase-like"/>
    <property type="match status" value="1"/>
</dbReference>
<dbReference type="GO" id="GO:0035999">
    <property type="term" value="P:tetrahydrofolate interconversion"/>
    <property type="evidence" value="ECO:0007669"/>
    <property type="project" value="TreeGrafter"/>
</dbReference>
<comment type="cofactor">
    <cofactor evidence="5">
        <name>Mg(2+)</name>
        <dbReference type="ChEBI" id="CHEBI:18420"/>
    </cofactor>
</comment>
<protein>
    <recommendedName>
        <fullName evidence="5">5-formyltetrahydrofolate cyclo-ligase</fullName>
        <ecNumber evidence="5">6.3.3.2</ecNumber>
    </recommendedName>
</protein>
<dbReference type="PANTHER" id="PTHR23407:SF1">
    <property type="entry name" value="5-FORMYLTETRAHYDROFOLATE CYCLO-LIGASE"/>
    <property type="match status" value="1"/>
</dbReference>
<dbReference type="Pfam" id="PF01812">
    <property type="entry name" value="5-FTHF_cyc-lig"/>
    <property type="match status" value="1"/>
</dbReference>
<comment type="similarity">
    <text evidence="1 5">Belongs to the 5-formyltetrahydrofolate cyclo-ligase family.</text>
</comment>
<name>A0AAV4LER5_9BACL</name>
<comment type="catalytic activity">
    <reaction evidence="5">
        <text>(6S)-5-formyl-5,6,7,8-tetrahydrofolate + ATP = (6R)-5,10-methenyltetrahydrofolate + ADP + phosphate</text>
        <dbReference type="Rhea" id="RHEA:10488"/>
        <dbReference type="ChEBI" id="CHEBI:30616"/>
        <dbReference type="ChEBI" id="CHEBI:43474"/>
        <dbReference type="ChEBI" id="CHEBI:57455"/>
        <dbReference type="ChEBI" id="CHEBI:57457"/>
        <dbReference type="ChEBI" id="CHEBI:456216"/>
        <dbReference type="EC" id="6.3.3.2"/>
    </reaction>
</comment>
<dbReference type="PIRSF" id="PIRSF006806">
    <property type="entry name" value="FTHF_cligase"/>
    <property type="match status" value="1"/>
</dbReference>
<dbReference type="GO" id="GO:0005524">
    <property type="term" value="F:ATP binding"/>
    <property type="evidence" value="ECO:0007669"/>
    <property type="project" value="UniProtKB-KW"/>
</dbReference>
<gene>
    <name evidence="6" type="ORF">DNHGIG_18680</name>
</gene>
<reference evidence="6" key="1">
    <citation type="journal article" date="2023" name="Int. J. Syst. Evol. Microbiol.">
        <title>Collibacillus ludicampi gen. nov., sp. nov., a new soil bacterium of the family Alicyclobacillaceae.</title>
        <authorList>
            <person name="Jojima T."/>
            <person name="Ioku Y."/>
            <person name="Fukuta Y."/>
            <person name="Shirasaka N."/>
            <person name="Matsumura Y."/>
            <person name="Mori M."/>
        </authorList>
    </citation>
    <scope>NUCLEOTIDE SEQUENCE</scope>
    <source>
        <strain evidence="6">TP075</strain>
    </source>
</reference>
<dbReference type="InterPro" id="IPR002698">
    <property type="entry name" value="FTHF_cligase"/>
</dbReference>
<dbReference type="NCBIfam" id="TIGR02727">
    <property type="entry name" value="MTHFS_bact"/>
    <property type="match status" value="1"/>
</dbReference>
<keyword evidence="2 4" id="KW-0547">Nucleotide-binding</keyword>
<evidence type="ECO:0000256" key="3">
    <source>
        <dbReference type="ARBA" id="ARBA00022840"/>
    </source>
</evidence>
<evidence type="ECO:0000256" key="2">
    <source>
        <dbReference type="ARBA" id="ARBA00022741"/>
    </source>
</evidence>
<organism evidence="6 7">
    <name type="scientific">Collibacillus ludicampi</name>
    <dbReference type="NCBI Taxonomy" id="2771369"/>
    <lineage>
        <taxon>Bacteria</taxon>
        <taxon>Bacillati</taxon>
        <taxon>Bacillota</taxon>
        <taxon>Bacilli</taxon>
        <taxon>Bacillales</taxon>
        <taxon>Alicyclobacillaceae</taxon>
        <taxon>Collibacillus</taxon>
    </lineage>
</organism>
<evidence type="ECO:0000313" key="7">
    <source>
        <dbReference type="Proteomes" id="UP001057291"/>
    </source>
</evidence>
<accession>A0AAV4LER5</accession>
<keyword evidence="5" id="KW-0460">Magnesium</keyword>
<dbReference type="InterPro" id="IPR037171">
    <property type="entry name" value="NagB/RpiA_transferase-like"/>
</dbReference>
<keyword evidence="5" id="KW-0479">Metal-binding</keyword>
<feature type="binding site" evidence="4">
    <location>
        <begin position="3"/>
        <end position="7"/>
    </location>
    <ligand>
        <name>ATP</name>
        <dbReference type="ChEBI" id="CHEBI:30616"/>
    </ligand>
</feature>
<dbReference type="RefSeq" id="WP_282199437.1">
    <property type="nucleotide sequence ID" value="NZ_BOQE01000001.1"/>
</dbReference>
<dbReference type="EMBL" id="BOQE01000001">
    <property type="protein sequence ID" value="GIM46319.1"/>
    <property type="molecule type" value="Genomic_DNA"/>
</dbReference>
<keyword evidence="3 4" id="KW-0067">ATP-binding</keyword>
<dbReference type="Proteomes" id="UP001057291">
    <property type="component" value="Unassembled WGS sequence"/>
</dbReference>